<comment type="caution">
    <text evidence="9">The sequence shown here is derived from an EMBL/GenBank/DDBJ whole genome shotgun (WGS) entry which is preliminary data.</text>
</comment>
<comment type="subcellular location">
    <subcellularLocation>
        <location evidence="1">Cytoplasm</location>
    </subcellularLocation>
</comment>
<keyword evidence="10" id="KW-1185">Reference proteome</keyword>
<dbReference type="Pfam" id="PF05103">
    <property type="entry name" value="DivIVA"/>
    <property type="match status" value="1"/>
</dbReference>
<evidence type="ECO:0000256" key="4">
    <source>
        <dbReference type="ARBA" id="ARBA00022618"/>
    </source>
</evidence>
<name>A0A151AYE6_9FIRM</name>
<evidence type="ECO:0000256" key="7">
    <source>
        <dbReference type="SAM" id="Coils"/>
    </source>
</evidence>
<comment type="similarity">
    <text evidence="2">Belongs to the DivIVA family.</text>
</comment>
<keyword evidence="4" id="KW-0132">Cell division</keyword>
<keyword evidence="6" id="KW-0131">Cell cycle</keyword>
<dbReference type="AlphaFoldDB" id="A0A151AYE6"/>
<accession>A0A151AYE6</accession>
<dbReference type="PANTHER" id="PTHR35794:SF2">
    <property type="entry name" value="CELL DIVISION PROTEIN DIVIVA"/>
    <property type="match status" value="1"/>
</dbReference>
<reference evidence="9 10" key="1">
    <citation type="submission" date="2016-02" db="EMBL/GenBank/DDBJ databases">
        <title>Genome sequence of Moorella mulderi DSM 14980.</title>
        <authorList>
            <person name="Poehlein A."/>
            <person name="Daniel R."/>
        </authorList>
    </citation>
    <scope>NUCLEOTIDE SEQUENCE [LARGE SCALE GENOMIC DNA]</scope>
    <source>
        <strain evidence="9 10">DSM 14980</strain>
    </source>
</reference>
<dbReference type="InterPro" id="IPR019933">
    <property type="entry name" value="DivIVA_domain"/>
</dbReference>
<evidence type="ECO:0000256" key="5">
    <source>
        <dbReference type="ARBA" id="ARBA00023054"/>
    </source>
</evidence>
<feature type="coiled-coil region" evidence="7">
    <location>
        <begin position="28"/>
        <end position="123"/>
    </location>
</feature>
<protein>
    <submittedName>
        <fullName evidence="9">Septum site-determining protein DivIVA</fullName>
    </submittedName>
</protein>
<dbReference type="EMBL" id="LTBC01000003">
    <property type="protein sequence ID" value="KYH32573.1"/>
    <property type="molecule type" value="Genomic_DNA"/>
</dbReference>
<evidence type="ECO:0000313" key="10">
    <source>
        <dbReference type="Proteomes" id="UP000075670"/>
    </source>
</evidence>
<evidence type="ECO:0000256" key="1">
    <source>
        <dbReference type="ARBA" id="ARBA00004496"/>
    </source>
</evidence>
<dbReference type="GO" id="GO:0005737">
    <property type="term" value="C:cytoplasm"/>
    <property type="evidence" value="ECO:0007669"/>
    <property type="project" value="UniProtKB-SubCell"/>
</dbReference>
<gene>
    <name evidence="9" type="primary">divIVA</name>
    <name evidence="9" type="ORF">MOMUL_11750</name>
</gene>
<evidence type="ECO:0000256" key="3">
    <source>
        <dbReference type="ARBA" id="ARBA00022490"/>
    </source>
</evidence>
<dbReference type="Gene3D" id="6.10.250.660">
    <property type="match status" value="1"/>
</dbReference>
<evidence type="ECO:0000313" key="9">
    <source>
        <dbReference type="EMBL" id="KYH32573.1"/>
    </source>
</evidence>
<keyword evidence="5 7" id="KW-0175">Coiled coil</keyword>
<feature type="compositionally biased region" description="Low complexity" evidence="8">
    <location>
        <begin position="148"/>
        <end position="158"/>
    </location>
</feature>
<evidence type="ECO:0000256" key="2">
    <source>
        <dbReference type="ARBA" id="ARBA00009008"/>
    </source>
</evidence>
<evidence type="ECO:0000256" key="6">
    <source>
        <dbReference type="ARBA" id="ARBA00023306"/>
    </source>
</evidence>
<dbReference type="GO" id="GO:0051301">
    <property type="term" value="P:cell division"/>
    <property type="evidence" value="ECO:0007669"/>
    <property type="project" value="UniProtKB-KW"/>
</dbReference>
<dbReference type="Proteomes" id="UP000075670">
    <property type="component" value="Unassembled WGS sequence"/>
</dbReference>
<feature type="region of interest" description="Disordered" evidence="8">
    <location>
        <begin position="148"/>
        <end position="175"/>
    </location>
</feature>
<dbReference type="NCBIfam" id="TIGR03544">
    <property type="entry name" value="DivI1A_domain"/>
    <property type="match status" value="1"/>
</dbReference>
<dbReference type="RefSeq" id="WP_064774344.1">
    <property type="nucleotide sequence ID" value="NZ_LTBC01000003.1"/>
</dbReference>
<evidence type="ECO:0000256" key="8">
    <source>
        <dbReference type="SAM" id="MobiDB-lite"/>
    </source>
</evidence>
<sequence>MLTPLDINKKEFHRSFRGYSCEEVDEFLEQVLRDYGQVFRENQELREKNLRLTEELERYARLEQTLKDALVMAQQTADEMRQNAQREASLIVQEAENKAREILNQARLQVEKAERYQSDLEARAAAFKMRLRSFLQAQLELLATEEAAATAVSEAQPAGDTGETEKTGPGLDPGL</sequence>
<keyword evidence="3" id="KW-0963">Cytoplasm</keyword>
<organism evidence="9 10">
    <name type="scientific">Moorella mulderi DSM 14980</name>
    <dbReference type="NCBI Taxonomy" id="1122241"/>
    <lineage>
        <taxon>Bacteria</taxon>
        <taxon>Bacillati</taxon>
        <taxon>Bacillota</taxon>
        <taxon>Clostridia</taxon>
        <taxon>Neomoorellales</taxon>
        <taxon>Neomoorellaceae</taxon>
        <taxon>Neomoorella</taxon>
    </lineage>
</organism>
<dbReference type="InterPro" id="IPR007793">
    <property type="entry name" value="DivIVA_fam"/>
</dbReference>
<dbReference type="PANTHER" id="PTHR35794">
    <property type="entry name" value="CELL DIVISION PROTEIN DIVIVA"/>
    <property type="match status" value="1"/>
</dbReference>
<dbReference type="OrthoDB" id="9815492at2"/>
<dbReference type="PATRIC" id="fig|1122241.3.peg.1235"/>
<proteinExistence type="inferred from homology"/>